<dbReference type="InterPro" id="IPR002347">
    <property type="entry name" value="SDR_fam"/>
</dbReference>
<dbReference type="PRINTS" id="PR00081">
    <property type="entry name" value="GDHRDH"/>
</dbReference>
<dbReference type="EMBL" id="MOMC01000022">
    <property type="protein sequence ID" value="ONH30771.1"/>
    <property type="molecule type" value="Genomic_DNA"/>
</dbReference>
<proteinExistence type="inferred from homology"/>
<keyword evidence="2" id="KW-0560">Oxidoreductase</keyword>
<gene>
    <name evidence="5" type="ORF">BL253_11640</name>
</gene>
<dbReference type="InterPro" id="IPR051687">
    <property type="entry name" value="Peroxisomal_Beta-Oxidation"/>
</dbReference>
<comment type="similarity">
    <text evidence="1 3">Belongs to the short-chain dehydrogenases/reductases (SDR) family.</text>
</comment>
<dbReference type="PANTHER" id="PTHR45024:SF2">
    <property type="entry name" value="SCP2 DOMAIN-CONTAINING PROTEIN"/>
    <property type="match status" value="1"/>
</dbReference>
<dbReference type="SMART" id="SM00822">
    <property type="entry name" value="PKS_KR"/>
    <property type="match status" value="1"/>
</dbReference>
<evidence type="ECO:0000256" key="3">
    <source>
        <dbReference type="RuleBase" id="RU000363"/>
    </source>
</evidence>
<evidence type="ECO:0000256" key="2">
    <source>
        <dbReference type="ARBA" id="ARBA00023002"/>
    </source>
</evidence>
<dbReference type="PANTHER" id="PTHR45024">
    <property type="entry name" value="DEHYDROGENASES, SHORT CHAIN"/>
    <property type="match status" value="1"/>
</dbReference>
<dbReference type="Pfam" id="PF00106">
    <property type="entry name" value="adh_short"/>
    <property type="match status" value="1"/>
</dbReference>
<dbReference type="AlphaFoldDB" id="A0A1V2IEB1"/>
<organism evidence="5 6">
    <name type="scientific">Pseudofrankia asymbiotica</name>
    <dbReference type="NCBI Taxonomy" id="1834516"/>
    <lineage>
        <taxon>Bacteria</taxon>
        <taxon>Bacillati</taxon>
        <taxon>Actinomycetota</taxon>
        <taxon>Actinomycetes</taxon>
        <taxon>Frankiales</taxon>
        <taxon>Frankiaceae</taxon>
        <taxon>Pseudofrankia</taxon>
    </lineage>
</organism>
<dbReference type="InterPro" id="IPR036291">
    <property type="entry name" value="NAD(P)-bd_dom_sf"/>
</dbReference>
<reference evidence="6" key="1">
    <citation type="submission" date="2016-10" db="EMBL/GenBank/DDBJ databases">
        <title>Frankia sp. NRRL B-16386 Genome sequencing.</title>
        <authorList>
            <person name="Ghodhbane-Gtari F."/>
            <person name="Swanson E."/>
            <person name="Gueddou A."/>
            <person name="Hezbri K."/>
            <person name="Ktari K."/>
            <person name="Nouioui I."/>
            <person name="Morris K."/>
            <person name="Simpson S."/>
            <person name="Abebe-Akele F."/>
            <person name="Thomas K."/>
            <person name="Gtari M."/>
            <person name="Tisa L.S."/>
        </authorList>
    </citation>
    <scope>NUCLEOTIDE SEQUENCE [LARGE SCALE GENOMIC DNA]</scope>
    <source>
        <strain evidence="6">NRRL B-16386</strain>
    </source>
</reference>
<keyword evidence="6" id="KW-1185">Reference proteome</keyword>
<dbReference type="InterPro" id="IPR057326">
    <property type="entry name" value="KR_dom"/>
</dbReference>
<dbReference type="GO" id="GO:0016491">
    <property type="term" value="F:oxidoreductase activity"/>
    <property type="evidence" value="ECO:0007669"/>
    <property type="project" value="UniProtKB-KW"/>
</dbReference>
<evidence type="ECO:0000259" key="4">
    <source>
        <dbReference type="SMART" id="SM00822"/>
    </source>
</evidence>
<dbReference type="InterPro" id="IPR020904">
    <property type="entry name" value="Sc_DH/Rdtase_CS"/>
</dbReference>
<evidence type="ECO:0000313" key="6">
    <source>
        <dbReference type="Proteomes" id="UP000188929"/>
    </source>
</evidence>
<accession>A0A1V2IEB1</accession>
<feature type="domain" description="Ketoreductase" evidence="4">
    <location>
        <begin position="7"/>
        <end position="200"/>
    </location>
</feature>
<sequence length="296" mass="30097">MGLCDGRVCLVTGAGQGIGRAYVEALAAEGALVVVNDVAASAVDDVVAAVRAKGGGAVGHVGDVSTAAGADALIATATDTWGGLDAVVNNAGIARDRMLVNMSEGDWDDVLRVHLKSTFLVTQRAARHWRERSKAGDAIDARVINTVSSVGLYGHVGQANYAAAKGAIASFTLVAAMELARYGATVNAVCPTALTPMTEAVGLGESDAAREGRYDPKWVAAALVWLASPLAADVTGRVIVASGVRLAIAEGWHRGPTGTPVDDPAAVDAVIRPLLAAAAPNADVQGDIPRWSSALS</sequence>
<dbReference type="PROSITE" id="PS00061">
    <property type="entry name" value="ADH_SHORT"/>
    <property type="match status" value="1"/>
</dbReference>
<protein>
    <submittedName>
        <fullName evidence="5">Short-chain dehydrogenase</fullName>
    </submittedName>
</protein>
<dbReference type="OrthoDB" id="9808187at2"/>
<dbReference type="PRINTS" id="PR00080">
    <property type="entry name" value="SDRFAMILY"/>
</dbReference>
<dbReference type="Gene3D" id="3.40.50.720">
    <property type="entry name" value="NAD(P)-binding Rossmann-like Domain"/>
    <property type="match status" value="1"/>
</dbReference>
<dbReference type="Proteomes" id="UP000188929">
    <property type="component" value="Unassembled WGS sequence"/>
</dbReference>
<dbReference type="SUPFAM" id="SSF51735">
    <property type="entry name" value="NAD(P)-binding Rossmann-fold domains"/>
    <property type="match status" value="1"/>
</dbReference>
<evidence type="ECO:0000313" key="5">
    <source>
        <dbReference type="EMBL" id="ONH30771.1"/>
    </source>
</evidence>
<name>A0A1V2IEB1_9ACTN</name>
<dbReference type="RefSeq" id="WP_076816340.1">
    <property type="nucleotide sequence ID" value="NZ_MOMC01000022.1"/>
</dbReference>
<dbReference type="STRING" id="1834516.BL253_11640"/>
<comment type="caution">
    <text evidence="5">The sequence shown here is derived from an EMBL/GenBank/DDBJ whole genome shotgun (WGS) entry which is preliminary data.</text>
</comment>
<evidence type="ECO:0000256" key="1">
    <source>
        <dbReference type="ARBA" id="ARBA00006484"/>
    </source>
</evidence>